<dbReference type="RefSeq" id="WP_023923515.1">
    <property type="nucleotide sequence ID" value="NZ_KI669413.1"/>
</dbReference>
<feature type="domain" description="Transposase IS30-like HTH" evidence="2">
    <location>
        <begin position="74"/>
        <end position="102"/>
    </location>
</feature>
<dbReference type="OrthoDB" id="2825042at2"/>
<dbReference type="EMBL" id="AZJE01000041">
    <property type="protein sequence ID" value="ETD15320.1"/>
    <property type="molecule type" value="Genomic_DNA"/>
</dbReference>
<dbReference type="SUPFAM" id="SSF88659">
    <property type="entry name" value="Sigma3 and sigma4 domains of RNA polymerase sigma factors"/>
    <property type="match status" value="1"/>
</dbReference>
<dbReference type="Gene3D" id="1.10.10.10">
    <property type="entry name" value="Winged helix-like DNA-binding domain superfamily/Winged helix DNA-binding domain"/>
    <property type="match status" value="1"/>
</dbReference>
<dbReference type="AlphaFoldDB" id="V8BKI5"/>
<dbReference type="InterPro" id="IPR036388">
    <property type="entry name" value="WH-like_DNA-bd_sf"/>
</dbReference>
<evidence type="ECO:0000259" key="2">
    <source>
        <dbReference type="Pfam" id="PF13936"/>
    </source>
</evidence>
<comment type="caution">
    <text evidence="3">The sequence shown here is derived from an EMBL/GenBank/DDBJ whole genome shotgun (WGS) entry which is preliminary data.</text>
</comment>
<dbReference type="HOGENOM" id="CLU_2126433_0_0_9"/>
<dbReference type="InterPro" id="IPR013324">
    <property type="entry name" value="RNA_pol_sigma_r3/r4-like"/>
</dbReference>
<dbReference type="InterPro" id="IPR013249">
    <property type="entry name" value="RNA_pol_sigma70_r4_t2"/>
</dbReference>
<dbReference type="Gene3D" id="1.10.10.60">
    <property type="entry name" value="Homeodomain-like"/>
    <property type="match status" value="1"/>
</dbReference>
<protein>
    <recommendedName>
        <fullName evidence="5">Transposase IS30-like HTH domain-containing protein</fullName>
    </recommendedName>
</protein>
<evidence type="ECO:0008006" key="5">
    <source>
        <dbReference type="Google" id="ProtNLM"/>
    </source>
</evidence>
<dbReference type="GO" id="GO:0003677">
    <property type="term" value="F:DNA binding"/>
    <property type="evidence" value="ECO:0007669"/>
    <property type="project" value="InterPro"/>
</dbReference>
<sequence>FFSRPKLISPGRTKLDIDIELVRMMKLHGLSTREIAKRLHCSESTIRRRIIANQELVAPASHGRPKIPVSNDTIIELKKKGCSNRAIARDLGCSEATIRRRLSECVNNASKSEF</sequence>
<dbReference type="Pfam" id="PF08281">
    <property type="entry name" value="Sigma70_r4_2"/>
    <property type="match status" value="1"/>
</dbReference>
<feature type="domain" description="RNA polymerase sigma factor 70 region 4 type 2" evidence="1">
    <location>
        <begin position="21"/>
        <end position="50"/>
    </location>
</feature>
<evidence type="ECO:0000313" key="3">
    <source>
        <dbReference type="EMBL" id="ETD15320.1"/>
    </source>
</evidence>
<dbReference type="InterPro" id="IPR025246">
    <property type="entry name" value="IS30-like_HTH"/>
</dbReference>
<evidence type="ECO:0000259" key="1">
    <source>
        <dbReference type="Pfam" id="PF08281"/>
    </source>
</evidence>
<gene>
    <name evidence="3" type="ORF">HMPREF1202_02829</name>
</gene>
<dbReference type="Proteomes" id="UP000018683">
    <property type="component" value="Unassembled WGS sequence"/>
</dbReference>
<reference evidence="3 4" key="1">
    <citation type="submission" date="2013-10" db="EMBL/GenBank/DDBJ databases">
        <title>The Genome Sequence of Ruminococcus lactaris CC59_002D.</title>
        <authorList>
            <consortium name="The Broad Institute Genomics Platform"/>
            <person name="Earl A."/>
            <person name="Allen-Vercoe E."/>
            <person name="Daigneault M."/>
            <person name="Young S.K."/>
            <person name="Zeng Q."/>
            <person name="Gargeya S."/>
            <person name="Fitzgerald M."/>
            <person name="Abouelleil A."/>
            <person name="Alvarado L."/>
            <person name="Chapman S.B."/>
            <person name="Gainer-Dewar J."/>
            <person name="Goldberg J."/>
            <person name="Griggs A."/>
            <person name="Gujja S."/>
            <person name="Hansen M."/>
            <person name="Howarth C."/>
            <person name="Imamovic A."/>
            <person name="Ireland A."/>
            <person name="Larimer J."/>
            <person name="McCowan C."/>
            <person name="Murphy C."/>
            <person name="Pearson M."/>
            <person name="Poon T.W."/>
            <person name="Priest M."/>
            <person name="Roberts A."/>
            <person name="Saif S."/>
            <person name="Shea T."/>
            <person name="Sykes S."/>
            <person name="Wortman J."/>
            <person name="Nusbaum C."/>
            <person name="Birren B."/>
        </authorList>
    </citation>
    <scope>NUCLEOTIDE SEQUENCE [LARGE SCALE GENOMIC DNA]</scope>
    <source>
        <strain evidence="3 4">CC59_002D</strain>
    </source>
</reference>
<dbReference type="Pfam" id="PF13936">
    <property type="entry name" value="HTH_38"/>
    <property type="match status" value="1"/>
</dbReference>
<organism evidence="3 4">
    <name type="scientific">[Ruminococcus] lactaris CC59_002D</name>
    <dbReference type="NCBI Taxonomy" id="1073376"/>
    <lineage>
        <taxon>Bacteria</taxon>
        <taxon>Bacillati</taxon>
        <taxon>Bacillota</taxon>
        <taxon>Clostridia</taxon>
        <taxon>Lachnospirales</taxon>
        <taxon>Lachnospiraceae</taxon>
        <taxon>Mediterraneibacter</taxon>
    </lineage>
</organism>
<proteinExistence type="predicted"/>
<evidence type="ECO:0000313" key="4">
    <source>
        <dbReference type="Proteomes" id="UP000018683"/>
    </source>
</evidence>
<accession>V8BKI5</accession>
<name>V8BKI5_9FIRM</name>
<dbReference type="GO" id="GO:0006352">
    <property type="term" value="P:DNA-templated transcription initiation"/>
    <property type="evidence" value="ECO:0007669"/>
    <property type="project" value="InterPro"/>
</dbReference>
<feature type="non-terminal residue" evidence="3">
    <location>
        <position position="1"/>
    </location>
</feature>
<dbReference type="GO" id="GO:0016987">
    <property type="term" value="F:sigma factor activity"/>
    <property type="evidence" value="ECO:0007669"/>
    <property type="project" value="InterPro"/>
</dbReference>